<proteinExistence type="inferred from homology"/>
<dbReference type="PROSITE" id="PS51352">
    <property type="entry name" value="THIOREDOXIN_2"/>
    <property type="match status" value="1"/>
</dbReference>
<evidence type="ECO:0000256" key="2">
    <source>
        <dbReference type="SAM" id="MobiDB-lite"/>
    </source>
</evidence>
<feature type="compositionally biased region" description="Polar residues" evidence="2">
    <location>
        <begin position="10"/>
        <end position="22"/>
    </location>
</feature>
<sequence length="249" mass="27375">MAAYKPPVKSSVSKIRSPRWSSGNMNNNTGGGISDKQSQSESSSRQPSKQRASAAVSLPTEGASRRSSSPPSFQERMRGVLNEESERARIATRKKQSMPQNVFEVETLQAYQKLVASNNKLVVVRFYAPWCRACKAIQPIFYKMAHQFPNVVFVDVPCHAKNANLHQGLGVPSLPYGHIYHPTSGLVEETKLSRKQFPQLARKLQAYVQGRCDLLEVGDVSCPYLPVVVDDATGTTSTTEGEPTNPIAP</sequence>
<dbReference type="PANTHER" id="PTHR43601">
    <property type="entry name" value="THIOREDOXIN, MITOCHONDRIAL"/>
    <property type="match status" value="1"/>
</dbReference>
<dbReference type="SUPFAM" id="SSF52833">
    <property type="entry name" value="Thioredoxin-like"/>
    <property type="match status" value="1"/>
</dbReference>
<dbReference type="GO" id="GO:0045454">
    <property type="term" value="P:cell redox homeostasis"/>
    <property type="evidence" value="ECO:0007669"/>
    <property type="project" value="TreeGrafter"/>
</dbReference>
<evidence type="ECO:0000313" key="4">
    <source>
        <dbReference type="EMBL" id="CAJ1952715.1"/>
    </source>
</evidence>
<feature type="compositionally biased region" description="Low complexity" evidence="2">
    <location>
        <begin position="23"/>
        <end position="51"/>
    </location>
</feature>
<dbReference type="EMBL" id="CAKOGP040001814">
    <property type="protein sequence ID" value="CAJ1952715.1"/>
    <property type="molecule type" value="Genomic_DNA"/>
</dbReference>
<dbReference type="Proteomes" id="UP001295423">
    <property type="component" value="Unassembled WGS sequence"/>
</dbReference>
<comment type="caution">
    <text evidence="4">The sequence shown here is derived from an EMBL/GenBank/DDBJ whole genome shotgun (WGS) entry which is preliminary data.</text>
</comment>
<evidence type="ECO:0000259" key="3">
    <source>
        <dbReference type="PROSITE" id="PS51352"/>
    </source>
</evidence>
<dbReference type="InterPro" id="IPR036249">
    <property type="entry name" value="Thioredoxin-like_sf"/>
</dbReference>
<name>A0AAD2FTI7_9STRA</name>
<comment type="similarity">
    <text evidence="1">Belongs to the thioredoxin family.</text>
</comment>
<feature type="region of interest" description="Disordered" evidence="2">
    <location>
        <begin position="1"/>
        <end position="85"/>
    </location>
</feature>
<dbReference type="Pfam" id="PF00085">
    <property type="entry name" value="Thioredoxin"/>
    <property type="match status" value="1"/>
</dbReference>
<dbReference type="CDD" id="cd02961">
    <property type="entry name" value="PDI_a_family"/>
    <property type="match status" value="1"/>
</dbReference>
<evidence type="ECO:0000313" key="5">
    <source>
        <dbReference type="Proteomes" id="UP001295423"/>
    </source>
</evidence>
<dbReference type="PANTHER" id="PTHR43601:SF32">
    <property type="entry name" value="THIOREDOXIN-LIKE 2-2, CHLOROPLASTIC"/>
    <property type="match status" value="1"/>
</dbReference>
<reference evidence="4" key="1">
    <citation type="submission" date="2023-08" db="EMBL/GenBank/DDBJ databases">
        <authorList>
            <person name="Audoor S."/>
            <person name="Bilcke G."/>
        </authorList>
    </citation>
    <scope>NUCLEOTIDE SEQUENCE</scope>
</reference>
<feature type="domain" description="Thioredoxin" evidence="3">
    <location>
        <begin position="64"/>
        <end position="209"/>
    </location>
</feature>
<protein>
    <recommendedName>
        <fullName evidence="3">Thioredoxin domain-containing protein</fullName>
    </recommendedName>
</protein>
<dbReference type="AlphaFoldDB" id="A0AAD2FTI7"/>
<keyword evidence="5" id="KW-1185">Reference proteome</keyword>
<dbReference type="InterPro" id="IPR013766">
    <property type="entry name" value="Thioredoxin_domain"/>
</dbReference>
<organism evidence="4 5">
    <name type="scientific">Cylindrotheca closterium</name>
    <dbReference type="NCBI Taxonomy" id="2856"/>
    <lineage>
        <taxon>Eukaryota</taxon>
        <taxon>Sar</taxon>
        <taxon>Stramenopiles</taxon>
        <taxon>Ochrophyta</taxon>
        <taxon>Bacillariophyta</taxon>
        <taxon>Bacillariophyceae</taxon>
        <taxon>Bacillariophycidae</taxon>
        <taxon>Bacillariales</taxon>
        <taxon>Bacillariaceae</taxon>
        <taxon>Cylindrotheca</taxon>
    </lineage>
</organism>
<dbReference type="Gene3D" id="3.40.30.10">
    <property type="entry name" value="Glutaredoxin"/>
    <property type="match status" value="1"/>
</dbReference>
<accession>A0AAD2FTI7</accession>
<evidence type="ECO:0000256" key="1">
    <source>
        <dbReference type="ARBA" id="ARBA00008987"/>
    </source>
</evidence>
<gene>
    <name evidence="4" type="ORF">CYCCA115_LOCUS13680</name>
</gene>